<dbReference type="SUPFAM" id="SSF56399">
    <property type="entry name" value="ADP-ribosylation"/>
    <property type="match status" value="1"/>
</dbReference>
<evidence type="ECO:0000313" key="12">
    <source>
        <dbReference type="EMBL" id="CAF1422847.1"/>
    </source>
</evidence>
<dbReference type="Proteomes" id="UP000663870">
    <property type="component" value="Unassembled WGS sequence"/>
</dbReference>
<feature type="compositionally biased region" description="Low complexity" evidence="11">
    <location>
        <begin position="19"/>
        <end position="29"/>
    </location>
</feature>
<evidence type="ECO:0000256" key="1">
    <source>
        <dbReference type="ARBA" id="ARBA00009558"/>
    </source>
</evidence>
<keyword evidence="2 9" id="KW-0328">Glycosyltransferase</keyword>
<dbReference type="SUPFAM" id="SSF48452">
    <property type="entry name" value="TPR-like"/>
    <property type="match status" value="2"/>
</dbReference>
<keyword evidence="6 8" id="KW-0802">TPR repeat</keyword>
<dbReference type="GO" id="GO:0016779">
    <property type="term" value="F:nucleotidyltransferase activity"/>
    <property type="evidence" value="ECO:0007669"/>
    <property type="project" value="UniProtKB-KW"/>
</dbReference>
<comment type="subunit">
    <text evidence="10">Oligomeric complex composed of two heavy chains and two light chains.</text>
</comment>
<keyword evidence="10" id="KW-0963">Cytoplasm</keyword>
<dbReference type="SMART" id="SM00028">
    <property type="entry name" value="TPR"/>
    <property type="match status" value="6"/>
</dbReference>
<sequence length="707" mass="82083">MGCGASSPMPVDNLPNKHSLLLPTSSTTLNQQSDLNQHSKRDRRRTDKNEIIQNFLLLWLDAKIDESSEDYRNSIKHLQRTVNTIKPYRDTEECINYISELENEKAFLIISGALCEIVVPRVHNMTQLYSIYVFCRKKEKYEEWAKDWSKVKGIFTEIILICDAVRQSARQCDEDSIVVNAVSSLNQIEPLFMYTQFFKEIILEIDFDGNKEINELAEYAREKYGENDEQLAIVNEFVRDYRSHLEENNKSVWWYTRECFIYHMLNKALGKLQVETLLKMGIFIRDLHRNIEKLHAEQTNEMSDGTTKEITVYRGKATTQEDFNKIKQGGLLSFNNFLSTSTDRTVAIGFIQEGLEPNSKKIGVLFKMNIDQSITSSSPFARINQYSYFKKENEILFSMHTVFRVHQIEEKKHDGIKFWRVKLTLTNANDDQQLSTLMKRMRQEITGTGWEKMGTLLRKLGENKKAEQLYNMLLNEAPNENHESYCYHCLGMIKNGLGQYNEAIEFYQKSLDIKEKTLPPNDPDLAHSYNNIGLVYYNMGEYSKALSSHERALEIQKIALPPNHPDLASSYGNIVNVYRNMGEYSKALTYYEKDLEITLRALPPNHPDLAYSYNNIGMVYDEMGEYSKALSSYERSLEIKKIALPPNHPDLASSYNNIGNVYNDMNEYSKALSYYEKAQDIWKKSLPSNHPHIALVKRNIDIVKEKM</sequence>
<dbReference type="InterPro" id="IPR011990">
    <property type="entry name" value="TPR-like_helical_dom_sf"/>
</dbReference>
<dbReference type="InterPro" id="IPR019734">
    <property type="entry name" value="TPR_rpt"/>
</dbReference>
<evidence type="ECO:0000256" key="3">
    <source>
        <dbReference type="ARBA" id="ARBA00022679"/>
    </source>
</evidence>
<dbReference type="PROSITE" id="PS50005">
    <property type="entry name" value="TPR"/>
    <property type="match status" value="6"/>
</dbReference>
<evidence type="ECO:0000256" key="2">
    <source>
        <dbReference type="ARBA" id="ARBA00022676"/>
    </source>
</evidence>
<dbReference type="GO" id="GO:0005871">
    <property type="term" value="C:kinesin complex"/>
    <property type="evidence" value="ECO:0007669"/>
    <property type="project" value="UniProtKB-UniRule"/>
</dbReference>
<keyword evidence="9" id="KW-0520">NAD</keyword>
<comment type="function">
    <text evidence="10">Kinesin is a microtubule-associated force-producing protein that play a role in organelle transport.</text>
</comment>
<keyword evidence="10" id="KW-0493">Microtubule</keyword>
<comment type="catalytic activity">
    <reaction evidence="7 9">
        <text>L-arginyl-[protein] + NAD(+) = N(omega)-(ADP-D-ribosyl)-L-arginyl-[protein] + nicotinamide + H(+)</text>
        <dbReference type="Rhea" id="RHEA:19149"/>
        <dbReference type="Rhea" id="RHEA-COMP:10532"/>
        <dbReference type="Rhea" id="RHEA-COMP:15087"/>
        <dbReference type="ChEBI" id="CHEBI:15378"/>
        <dbReference type="ChEBI" id="CHEBI:17154"/>
        <dbReference type="ChEBI" id="CHEBI:29965"/>
        <dbReference type="ChEBI" id="CHEBI:57540"/>
        <dbReference type="ChEBI" id="CHEBI:142554"/>
        <dbReference type="EC" id="2.4.2.31"/>
    </reaction>
</comment>
<keyword evidence="4" id="KW-0548">Nucleotidyltransferase</keyword>
<evidence type="ECO:0000313" key="14">
    <source>
        <dbReference type="Proteomes" id="UP000663870"/>
    </source>
</evidence>
<feature type="repeat" description="TPR" evidence="8">
    <location>
        <begin position="568"/>
        <end position="601"/>
    </location>
</feature>
<evidence type="ECO:0000313" key="13">
    <source>
        <dbReference type="EMBL" id="CAF1630549.1"/>
    </source>
</evidence>
<comment type="similarity">
    <text evidence="10">Belongs to the kinesin light chain family.</text>
</comment>
<keyword evidence="5" id="KW-0677">Repeat</keyword>
<comment type="caution">
    <text evidence="13">The sequence shown here is derived from an EMBL/GenBank/DDBJ whole genome shotgun (WGS) entry which is preliminary data.</text>
</comment>
<dbReference type="AlphaFoldDB" id="A0A816CWI5"/>
<dbReference type="Pfam" id="PF13374">
    <property type="entry name" value="TPR_10"/>
    <property type="match status" value="1"/>
</dbReference>
<comment type="subcellular location">
    <subcellularLocation>
        <location evidence="10">Cytoplasm</location>
        <location evidence="10">Cytoskeleton</location>
    </subcellularLocation>
</comment>
<evidence type="ECO:0000256" key="11">
    <source>
        <dbReference type="SAM" id="MobiDB-lite"/>
    </source>
</evidence>
<name>A0A816CWI5_9BILA</name>
<gene>
    <name evidence="13" type="ORF">JXQ802_LOCUS51740</name>
    <name evidence="12" type="ORF">PYM288_LOCUS35486</name>
</gene>
<dbReference type="Gene3D" id="3.90.176.10">
    <property type="entry name" value="Toxin ADP-ribosyltransferase, Chain A, domain 1"/>
    <property type="match status" value="1"/>
</dbReference>
<evidence type="ECO:0000256" key="4">
    <source>
        <dbReference type="ARBA" id="ARBA00022695"/>
    </source>
</evidence>
<feature type="repeat" description="TPR" evidence="8">
    <location>
        <begin position="526"/>
        <end position="559"/>
    </location>
</feature>
<feature type="repeat" description="TPR" evidence="8">
    <location>
        <begin position="610"/>
        <end position="643"/>
    </location>
</feature>
<evidence type="ECO:0000256" key="6">
    <source>
        <dbReference type="ARBA" id="ARBA00022803"/>
    </source>
</evidence>
<dbReference type="EMBL" id="CAJNOL010007692">
    <property type="protein sequence ID" value="CAF1630549.1"/>
    <property type="molecule type" value="Genomic_DNA"/>
</dbReference>
<keyword evidence="10" id="KW-0505">Motor protein</keyword>
<evidence type="ECO:0000256" key="9">
    <source>
        <dbReference type="RuleBase" id="RU361228"/>
    </source>
</evidence>
<dbReference type="GO" id="GO:0106274">
    <property type="term" value="F:NAD+-protein-arginine ADP-ribosyltransferase activity"/>
    <property type="evidence" value="ECO:0007669"/>
    <property type="project" value="UniProtKB-EC"/>
</dbReference>
<feature type="repeat" description="TPR" evidence="8">
    <location>
        <begin position="484"/>
        <end position="517"/>
    </location>
</feature>
<feature type="region of interest" description="Disordered" evidence="11">
    <location>
        <begin position="1"/>
        <end position="45"/>
    </location>
</feature>
<feature type="repeat" description="TPR" evidence="8">
    <location>
        <begin position="652"/>
        <end position="685"/>
    </location>
</feature>
<dbReference type="Gene3D" id="1.25.40.10">
    <property type="entry name" value="Tetratricopeptide repeat domain"/>
    <property type="match status" value="2"/>
</dbReference>
<keyword evidence="14" id="KW-1185">Reference proteome</keyword>
<dbReference type="InterPro" id="IPR000768">
    <property type="entry name" value="ART"/>
</dbReference>
<evidence type="ECO:0000256" key="5">
    <source>
        <dbReference type="ARBA" id="ARBA00022737"/>
    </source>
</evidence>
<keyword evidence="10" id="KW-0206">Cytoskeleton</keyword>
<dbReference type="PANTHER" id="PTHR45641:SF19">
    <property type="entry name" value="NEPHROCYSTIN-3"/>
    <property type="match status" value="1"/>
</dbReference>
<accession>A0A816CWI5</accession>
<feature type="repeat" description="TPR" evidence="8">
    <location>
        <begin position="447"/>
        <end position="480"/>
    </location>
</feature>
<proteinExistence type="inferred from homology"/>
<dbReference type="PANTHER" id="PTHR45641">
    <property type="entry name" value="TETRATRICOPEPTIDE REPEAT PROTEIN (AFU_ORTHOLOGUE AFUA_6G03870)"/>
    <property type="match status" value="1"/>
</dbReference>
<protein>
    <recommendedName>
        <fullName evidence="9 10">Multifunctional fusion protein</fullName>
    </recommendedName>
    <domain>
        <recommendedName>
            <fullName evidence="9">NAD(P)(+)--arginine ADP-ribosyltransferase</fullName>
            <ecNumber evidence="9">2.4.2.31</ecNumber>
        </recommendedName>
        <alternativeName>
            <fullName evidence="9">Mono(ADP-ribosyl)transferase</fullName>
        </alternativeName>
    </domain>
    <domain>
        <recommendedName>
            <fullName evidence="10">Kinesin light chain</fullName>
        </recommendedName>
    </domain>
</protein>
<dbReference type="Proteomes" id="UP000663854">
    <property type="component" value="Unassembled WGS sequence"/>
</dbReference>
<evidence type="ECO:0000256" key="7">
    <source>
        <dbReference type="ARBA" id="ARBA00047597"/>
    </source>
</evidence>
<keyword evidence="9" id="KW-0521">NADP</keyword>
<keyword evidence="3 9" id="KW-0808">Transferase</keyword>
<evidence type="ECO:0000256" key="10">
    <source>
        <dbReference type="RuleBase" id="RU367020"/>
    </source>
</evidence>
<evidence type="ECO:0000256" key="8">
    <source>
        <dbReference type="PROSITE-ProRule" id="PRU00339"/>
    </source>
</evidence>
<reference evidence="13" key="1">
    <citation type="submission" date="2021-02" db="EMBL/GenBank/DDBJ databases">
        <authorList>
            <person name="Nowell W R."/>
        </authorList>
    </citation>
    <scope>NUCLEOTIDE SEQUENCE</scope>
</reference>
<dbReference type="EC" id="2.4.2.31" evidence="9"/>
<dbReference type="Pfam" id="PF01129">
    <property type="entry name" value="ART"/>
    <property type="match status" value="1"/>
</dbReference>
<dbReference type="GO" id="GO:0005874">
    <property type="term" value="C:microtubule"/>
    <property type="evidence" value="ECO:0007669"/>
    <property type="project" value="UniProtKB-UniRule"/>
</dbReference>
<comment type="similarity">
    <text evidence="1 9">Belongs to the Arg-specific ADP-ribosyltransferase family.</text>
</comment>
<dbReference type="PRINTS" id="PR00381">
    <property type="entry name" value="KINESINLIGHT"/>
</dbReference>
<organism evidence="13 14">
    <name type="scientific">Rotaria sordida</name>
    <dbReference type="NCBI Taxonomy" id="392033"/>
    <lineage>
        <taxon>Eukaryota</taxon>
        <taxon>Metazoa</taxon>
        <taxon>Spiralia</taxon>
        <taxon>Gnathifera</taxon>
        <taxon>Rotifera</taxon>
        <taxon>Eurotatoria</taxon>
        <taxon>Bdelloidea</taxon>
        <taxon>Philodinida</taxon>
        <taxon>Philodinidae</taxon>
        <taxon>Rotaria</taxon>
    </lineage>
</organism>
<dbReference type="PROSITE" id="PS50293">
    <property type="entry name" value="TPR_REGION"/>
    <property type="match status" value="3"/>
</dbReference>
<dbReference type="EMBL" id="CAJNOH010006144">
    <property type="protein sequence ID" value="CAF1422847.1"/>
    <property type="molecule type" value="Genomic_DNA"/>
</dbReference>
<dbReference type="Pfam" id="PF13424">
    <property type="entry name" value="TPR_12"/>
    <property type="match status" value="2"/>
</dbReference>
<dbReference type="PROSITE" id="PS51996">
    <property type="entry name" value="TR_MART"/>
    <property type="match status" value="1"/>
</dbReference>